<comment type="subcellular location">
    <subcellularLocation>
        <location evidence="1">Cell inner membrane</location>
        <topology evidence="1">Single-pass membrane protein</topology>
    </subcellularLocation>
</comment>
<dbReference type="PROSITE" id="PS00409">
    <property type="entry name" value="PROKAR_NTER_METHYL"/>
    <property type="match status" value="1"/>
</dbReference>
<dbReference type="EMBL" id="FTMP01000013">
    <property type="protein sequence ID" value="SIR03437.1"/>
    <property type="molecule type" value="Genomic_DNA"/>
</dbReference>
<keyword evidence="10" id="KW-0175">Coiled coil</keyword>
<dbReference type="AlphaFoldDB" id="A0A1N6XMF1"/>
<reference evidence="13 14" key="1">
    <citation type="submission" date="2017-01" db="EMBL/GenBank/DDBJ databases">
        <authorList>
            <person name="Mah S.A."/>
            <person name="Swanson W.J."/>
            <person name="Moy G.W."/>
            <person name="Vacquier V.D."/>
        </authorList>
    </citation>
    <scope>NUCLEOTIDE SEQUENCE [LARGE SCALE GENOMIC DNA]</scope>
    <source>
        <strain evidence="13 14">RU36E</strain>
    </source>
</reference>
<dbReference type="InterPro" id="IPR010055">
    <property type="entry name" value="T2SS_protein-GspJ"/>
</dbReference>
<dbReference type="PANTHER" id="PTHR39583">
    <property type="entry name" value="TYPE II SECRETION SYSTEM PROTEIN J-RELATED"/>
    <property type="match status" value="1"/>
</dbReference>
<evidence type="ECO:0000256" key="11">
    <source>
        <dbReference type="SAM" id="MobiDB-lite"/>
    </source>
</evidence>
<protein>
    <recommendedName>
        <fullName evidence="3">Type II secretion system protein J</fullName>
    </recommendedName>
</protein>
<dbReference type="PANTHER" id="PTHR39583:SF2">
    <property type="entry name" value="TYPE II SECRETION SYSTEM PROTEIN J"/>
    <property type="match status" value="1"/>
</dbReference>
<dbReference type="GO" id="GO:0015628">
    <property type="term" value="P:protein secretion by the type II secretion system"/>
    <property type="evidence" value="ECO:0007669"/>
    <property type="project" value="InterPro"/>
</dbReference>
<evidence type="ECO:0000256" key="4">
    <source>
        <dbReference type="ARBA" id="ARBA00022475"/>
    </source>
</evidence>
<keyword evidence="5" id="KW-0488">Methylation</keyword>
<feature type="region of interest" description="Disordered" evidence="11">
    <location>
        <begin position="200"/>
        <end position="235"/>
    </location>
</feature>
<dbReference type="GO" id="GO:0005886">
    <property type="term" value="C:plasma membrane"/>
    <property type="evidence" value="ECO:0007669"/>
    <property type="project" value="UniProtKB-SubCell"/>
</dbReference>
<dbReference type="SUPFAM" id="SSF54523">
    <property type="entry name" value="Pili subunits"/>
    <property type="match status" value="1"/>
</dbReference>
<keyword evidence="6" id="KW-0997">Cell inner membrane</keyword>
<accession>A0A1N6XMF1</accession>
<evidence type="ECO:0000313" key="14">
    <source>
        <dbReference type="Proteomes" id="UP000185841"/>
    </source>
</evidence>
<evidence type="ECO:0000256" key="5">
    <source>
        <dbReference type="ARBA" id="ARBA00022481"/>
    </source>
</evidence>
<evidence type="ECO:0000256" key="9">
    <source>
        <dbReference type="ARBA" id="ARBA00023136"/>
    </source>
</evidence>
<dbReference type="RefSeq" id="WP_076429549.1">
    <property type="nucleotide sequence ID" value="NZ_FTMP01000013.1"/>
</dbReference>
<dbReference type="Pfam" id="PF07963">
    <property type="entry name" value="N_methyl"/>
    <property type="match status" value="1"/>
</dbReference>
<keyword evidence="7 12" id="KW-0812">Transmembrane</keyword>
<dbReference type="Proteomes" id="UP000185841">
    <property type="component" value="Unassembled WGS sequence"/>
</dbReference>
<dbReference type="Gene3D" id="3.10.610.10">
    <property type="entry name" value="GSPII I/J protein-like"/>
    <property type="match status" value="1"/>
</dbReference>
<evidence type="ECO:0000313" key="13">
    <source>
        <dbReference type="EMBL" id="SIR03437.1"/>
    </source>
</evidence>
<feature type="compositionally biased region" description="Pro residues" evidence="11">
    <location>
        <begin position="224"/>
        <end position="235"/>
    </location>
</feature>
<dbReference type="InterPro" id="IPR051621">
    <property type="entry name" value="T2SS_protein_J"/>
</dbReference>
<evidence type="ECO:0000256" key="10">
    <source>
        <dbReference type="SAM" id="Coils"/>
    </source>
</evidence>
<dbReference type="Pfam" id="PF11612">
    <property type="entry name" value="T2SSJ"/>
    <property type="match status" value="1"/>
</dbReference>
<keyword evidence="4" id="KW-1003">Cell membrane</keyword>
<evidence type="ECO:0000256" key="2">
    <source>
        <dbReference type="ARBA" id="ARBA00011084"/>
    </source>
</evidence>
<gene>
    <name evidence="13" type="ORF">SAMN05878282_11365</name>
</gene>
<name>A0A1N6XMF1_AQUAC</name>
<evidence type="ECO:0000256" key="6">
    <source>
        <dbReference type="ARBA" id="ARBA00022519"/>
    </source>
</evidence>
<keyword evidence="9 12" id="KW-0472">Membrane</keyword>
<sequence length="235" mass="27023">MRQRGFTLLEVLIAIAIFALLAMATYRMLDSVLQTDRGQRQQEQRLRELTRAMAAFERDLLQVRARPIRDPLGDPLASLYGDSGKDTRLEFTRSGWRNPLGQPRATLQRVRWQLEGERWQRAYWPVLDQAQDSQPRVQQALDGVKRYELRFLDLEGRWLQSWPPANSRSEEGLTQLPKAVELIIEHRYYGELRRVWRLPEMPPQQVATPDGGDGGDDGELLPDEPAPVPDGEPAT</sequence>
<evidence type="ECO:0000256" key="12">
    <source>
        <dbReference type="SAM" id="Phobius"/>
    </source>
</evidence>
<feature type="transmembrane region" description="Helical" evidence="12">
    <location>
        <begin position="7"/>
        <end position="29"/>
    </location>
</feature>
<dbReference type="InterPro" id="IPR045584">
    <property type="entry name" value="Pilin-like"/>
</dbReference>
<proteinExistence type="inferred from homology"/>
<organism evidence="13 14">
    <name type="scientific">Aquipseudomonas alcaligenes</name>
    <name type="common">Pseudomonas alcaligenes</name>
    <dbReference type="NCBI Taxonomy" id="43263"/>
    <lineage>
        <taxon>Bacteria</taxon>
        <taxon>Pseudomonadati</taxon>
        <taxon>Pseudomonadota</taxon>
        <taxon>Gammaproteobacteria</taxon>
        <taxon>Pseudomonadales</taxon>
        <taxon>Pseudomonadaceae</taxon>
        <taxon>Aquipseudomonas</taxon>
    </lineage>
</organism>
<dbReference type="InterPro" id="IPR012902">
    <property type="entry name" value="N_methyl_site"/>
</dbReference>
<dbReference type="NCBIfam" id="TIGR01711">
    <property type="entry name" value="gspJ"/>
    <property type="match status" value="1"/>
</dbReference>
<evidence type="ECO:0000256" key="1">
    <source>
        <dbReference type="ARBA" id="ARBA00004377"/>
    </source>
</evidence>
<dbReference type="NCBIfam" id="TIGR02532">
    <property type="entry name" value="IV_pilin_GFxxxE"/>
    <property type="match status" value="1"/>
</dbReference>
<evidence type="ECO:0000256" key="7">
    <source>
        <dbReference type="ARBA" id="ARBA00022692"/>
    </source>
</evidence>
<feature type="compositionally biased region" description="Acidic residues" evidence="11">
    <location>
        <begin position="213"/>
        <end position="222"/>
    </location>
</feature>
<feature type="coiled-coil region" evidence="10">
    <location>
        <begin position="39"/>
        <end position="66"/>
    </location>
</feature>
<evidence type="ECO:0000256" key="3">
    <source>
        <dbReference type="ARBA" id="ARBA00021539"/>
    </source>
</evidence>
<dbReference type="Gene3D" id="2.10.70.20">
    <property type="entry name" value="gspk-gspi-gspj complex like domains"/>
    <property type="match status" value="1"/>
</dbReference>
<evidence type="ECO:0000256" key="8">
    <source>
        <dbReference type="ARBA" id="ARBA00022989"/>
    </source>
</evidence>
<comment type="similarity">
    <text evidence="2">Belongs to the GSP J family.</text>
</comment>
<keyword evidence="8 12" id="KW-1133">Transmembrane helix</keyword>
<dbReference type="GO" id="GO:0015627">
    <property type="term" value="C:type II protein secretion system complex"/>
    <property type="evidence" value="ECO:0007669"/>
    <property type="project" value="InterPro"/>
</dbReference>